<name>A0ABD6DGL2_9EURY</name>
<protein>
    <submittedName>
        <fullName evidence="1">DUF2797 domain-containing protein</fullName>
    </submittedName>
</protein>
<evidence type="ECO:0000313" key="2">
    <source>
        <dbReference type="Proteomes" id="UP001597034"/>
    </source>
</evidence>
<dbReference type="Pfam" id="PF10977">
    <property type="entry name" value="DUF2797"/>
    <property type="match status" value="1"/>
</dbReference>
<sequence>MQVVGYRTETVEHAPALLLASGGTVEDEPLTPGTALSFSLGDRWCAGAVDGDDHYACDRPGSPYCDQHTSRWPCARCTGDCDLPLSNCREEHAVYLAAFAPDVFKVGVTKSHRLETRLREQGADRAAHVHTVSDGRIARQLEAEYAEEIPDRVRIPTKIAGLDGAVDDAAWTDLLTEFDIIGTYTFDYGLDLDVRPVSETLLSGTVRGVQGRVLVLDRGGTTYAVDLRELVGYGVTQEATDRRLQSSLGSFP</sequence>
<gene>
    <name evidence="1" type="ORF">ACFSBL_05645</name>
</gene>
<accession>A0ABD6DGL2</accession>
<dbReference type="AlphaFoldDB" id="A0ABD6DGL2"/>
<reference evidence="1 2" key="1">
    <citation type="journal article" date="2019" name="Int. J. Syst. Evol. Microbiol.">
        <title>The Global Catalogue of Microorganisms (GCM) 10K type strain sequencing project: providing services to taxonomists for standard genome sequencing and annotation.</title>
        <authorList>
            <consortium name="The Broad Institute Genomics Platform"/>
            <consortium name="The Broad Institute Genome Sequencing Center for Infectious Disease"/>
            <person name="Wu L."/>
            <person name="Ma J."/>
        </authorList>
    </citation>
    <scope>NUCLEOTIDE SEQUENCE [LARGE SCALE GENOMIC DNA]</scope>
    <source>
        <strain evidence="1 2">CGMCC 1.10390</strain>
    </source>
</reference>
<dbReference type="RefSeq" id="WP_256400393.1">
    <property type="nucleotide sequence ID" value="NZ_JANHJR010000002.1"/>
</dbReference>
<organism evidence="1 2">
    <name type="scientific">Haloarchaeobius litoreus</name>
    <dbReference type="NCBI Taxonomy" id="755306"/>
    <lineage>
        <taxon>Archaea</taxon>
        <taxon>Methanobacteriati</taxon>
        <taxon>Methanobacteriota</taxon>
        <taxon>Stenosarchaea group</taxon>
        <taxon>Halobacteria</taxon>
        <taxon>Halobacteriales</taxon>
        <taxon>Halorubellaceae</taxon>
        <taxon>Haloarchaeobius</taxon>
    </lineage>
</organism>
<dbReference type="InterPro" id="IPR021246">
    <property type="entry name" value="DUF2797"/>
</dbReference>
<evidence type="ECO:0000313" key="1">
    <source>
        <dbReference type="EMBL" id="MFD1645161.1"/>
    </source>
</evidence>
<keyword evidence="2" id="KW-1185">Reference proteome</keyword>
<proteinExistence type="predicted"/>
<dbReference type="EMBL" id="JBHUDO010000001">
    <property type="protein sequence ID" value="MFD1645161.1"/>
    <property type="molecule type" value="Genomic_DNA"/>
</dbReference>
<comment type="caution">
    <text evidence="1">The sequence shown here is derived from an EMBL/GenBank/DDBJ whole genome shotgun (WGS) entry which is preliminary data.</text>
</comment>
<dbReference type="Proteomes" id="UP001597034">
    <property type="component" value="Unassembled WGS sequence"/>
</dbReference>